<dbReference type="AlphaFoldDB" id="A0A0K0XF90"/>
<organism evidence="1 2">
    <name type="scientific">Mycolicibacterium goodii</name>
    <name type="common">Mycobacterium goodii</name>
    <dbReference type="NCBI Taxonomy" id="134601"/>
    <lineage>
        <taxon>Bacteria</taxon>
        <taxon>Bacillati</taxon>
        <taxon>Actinomycetota</taxon>
        <taxon>Actinomycetes</taxon>
        <taxon>Mycobacteriales</taxon>
        <taxon>Mycobacteriaceae</taxon>
        <taxon>Mycolicibacterium</taxon>
    </lineage>
</organism>
<dbReference type="EMBL" id="CP012150">
    <property type="protein sequence ID" value="AKS36065.1"/>
    <property type="molecule type" value="Genomic_DNA"/>
</dbReference>
<name>A0A0K0XF90_MYCGD</name>
<evidence type="ECO:0000313" key="1">
    <source>
        <dbReference type="EMBL" id="AKS36065.1"/>
    </source>
</evidence>
<proteinExistence type="predicted"/>
<accession>A0A0K0XF90</accession>
<dbReference type="Proteomes" id="UP000062255">
    <property type="component" value="Chromosome"/>
</dbReference>
<reference evidence="1 2" key="1">
    <citation type="submission" date="2015-07" db="EMBL/GenBank/DDBJ databases">
        <title>Complete genome sequence of Mycobacterium goodii X7B, a facultative thermophilic biodesulfurizing bacterium.</title>
        <authorList>
            <person name="Yu B."/>
            <person name="Li F."/>
            <person name="Xu P."/>
        </authorList>
    </citation>
    <scope>NUCLEOTIDE SEQUENCE [LARGE SCALE GENOMIC DNA]</scope>
    <source>
        <strain evidence="1 2">X7B</strain>
    </source>
</reference>
<protein>
    <submittedName>
        <fullName evidence="1">Adhesin</fullName>
    </submittedName>
</protein>
<gene>
    <name evidence="1" type="ORF">AFA91_04120</name>
</gene>
<dbReference type="OrthoDB" id="5405416at2"/>
<dbReference type="PATRIC" id="fig|134601.6.peg.851"/>
<dbReference type="KEGG" id="mgo:AFA91_04120"/>
<sequence length="97" mass="10551">MDPSNVNNGGKWQAWQQIGYDVHTDVGRQSAASDVVAQIQSQLGSTPAEALPATKWGERFQVDVPISGPSGDGTLVTVWQVENGVPRMITNFLKVWK</sequence>
<evidence type="ECO:0000313" key="2">
    <source>
        <dbReference type="Proteomes" id="UP000062255"/>
    </source>
</evidence>